<proteinExistence type="predicted"/>
<dbReference type="OrthoDB" id="5893017at2"/>
<accession>A0A0J1JL10</accession>
<evidence type="ECO:0000256" key="2">
    <source>
        <dbReference type="SAM" id="SignalP"/>
    </source>
</evidence>
<gene>
    <name evidence="4" type="ORF">ABT58_01475</name>
</gene>
<dbReference type="RefSeq" id="WP_047872593.1">
    <property type="nucleotide sequence ID" value="NZ_BMYC01000002.1"/>
</dbReference>
<evidence type="ECO:0000313" key="4">
    <source>
        <dbReference type="EMBL" id="KLV02757.1"/>
    </source>
</evidence>
<evidence type="ECO:0000256" key="1">
    <source>
        <dbReference type="ARBA" id="ARBA00022729"/>
    </source>
</evidence>
<evidence type="ECO:0000313" key="5">
    <source>
        <dbReference type="Proteomes" id="UP000036426"/>
    </source>
</evidence>
<feature type="signal peptide" evidence="2">
    <location>
        <begin position="1"/>
        <end position="26"/>
    </location>
</feature>
<evidence type="ECO:0000259" key="3">
    <source>
        <dbReference type="Pfam" id="PF13778"/>
    </source>
</evidence>
<dbReference type="Pfam" id="PF13778">
    <property type="entry name" value="DUF4174"/>
    <property type="match status" value="1"/>
</dbReference>
<name>A0A0J1JL10_9GAMM</name>
<comment type="caution">
    <text evidence="4">The sequence shown here is derived from an EMBL/GenBank/DDBJ whole genome shotgun (WGS) entry which is preliminary data.</text>
</comment>
<feature type="chain" id="PRO_5005253640" description="DUF4174 domain-containing protein" evidence="2">
    <location>
        <begin position="27"/>
        <end position="153"/>
    </location>
</feature>
<dbReference type="Proteomes" id="UP000036426">
    <property type="component" value="Unassembled WGS sequence"/>
</dbReference>
<dbReference type="PATRIC" id="fig|754436.4.peg.309"/>
<reference evidence="4 5" key="1">
    <citation type="submission" date="2015-05" db="EMBL/GenBank/DDBJ databases">
        <title>Photobacterium galathea sp. nov.</title>
        <authorList>
            <person name="Machado H."/>
            <person name="Gram L."/>
        </authorList>
    </citation>
    <scope>NUCLEOTIDE SEQUENCE [LARGE SCALE GENOMIC DNA]</scope>
    <source>
        <strain evidence="4 5">DSM 25995</strain>
    </source>
</reference>
<keyword evidence="1 2" id="KW-0732">Signal</keyword>
<dbReference type="InterPro" id="IPR025232">
    <property type="entry name" value="DUF4174"/>
</dbReference>
<protein>
    <recommendedName>
        <fullName evidence="3">DUF4174 domain-containing protein</fullName>
    </recommendedName>
</protein>
<keyword evidence="5" id="KW-1185">Reference proteome</keyword>
<feature type="domain" description="DUF4174" evidence="3">
    <location>
        <begin position="28"/>
        <end position="142"/>
    </location>
</feature>
<dbReference type="AlphaFoldDB" id="A0A0J1JL10"/>
<dbReference type="EMBL" id="LDOV01000003">
    <property type="protein sequence ID" value="KLV02757.1"/>
    <property type="molecule type" value="Genomic_DNA"/>
</dbReference>
<sequence>MKYWRTLTLVLTLSLGTVGMAGTAQAYPMDSIHWNHRSILFFAPAHDQHVKTFVKETLMNNCQLQERDIKVIVITQDGYYKPENLFSPEEINMLTQKYRIATDSHTAVLVGKDGLEKHRWGEETNWQYITSLIDRMPLRIKEMAYSPNSRCSI</sequence>
<organism evidence="4 5">
    <name type="scientific">Photobacterium aphoticum</name>
    <dbReference type="NCBI Taxonomy" id="754436"/>
    <lineage>
        <taxon>Bacteria</taxon>
        <taxon>Pseudomonadati</taxon>
        <taxon>Pseudomonadota</taxon>
        <taxon>Gammaproteobacteria</taxon>
        <taxon>Vibrionales</taxon>
        <taxon>Vibrionaceae</taxon>
        <taxon>Photobacterium</taxon>
    </lineage>
</organism>